<dbReference type="EMBL" id="JAFBDT010000003">
    <property type="protein sequence ID" value="MBM7561166.1"/>
    <property type="molecule type" value="Genomic_DNA"/>
</dbReference>
<name>A0ABS2MP29_9FIRM</name>
<evidence type="ECO:0000259" key="3">
    <source>
        <dbReference type="SMART" id="SM00093"/>
    </source>
</evidence>
<dbReference type="InterPro" id="IPR036186">
    <property type="entry name" value="Serpin_sf"/>
</dbReference>
<dbReference type="Gene3D" id="2.30.39.10">
    <property type="entry name" value="Alpha-1-antitrypsin, domain 1"/>
    <property type="match status" value="1"/>
</dbReference>
<dbReference type="InterPro" id="IPR000215">
    <property type="entry name" value="Serpin_fam"/>
</dbReference>
<organism evidence="4 5">
    <name type="scientific">Fusibacter tunisiensis</name>
    <dbReference type="NCBI Taxonomy" id="1008308"/>
    <lineage>
        <taxon>Bacteria</taxon>
        <taxon>Bacillati</taxon>
        <taxon>Bacillota</taxon>
        <taxon>Clostridia</taxon>
        <taxon>Eubacteriales</taxon>
        <taxon>Eubacteriales Family XII. Incertae Sedis</taxon>
        <taxon>Fusibacter</taxon>
    </lineage>
</organism>
<evidence type="ECO:0000256" key="1">
    <source>
        <dbReference type="RuleBase" id="RU000411"/>
    </source>
</evidence>
<reference evidence="4 5" key="1">
    <citation type="submission" date="2021-01" db="EMBL/GenBank/DDBJ databases">
        <title>Genomic Encyclopedia of Type Strains, Phase IV (KMG-IV): sequencing the most valuable type-strain genomes for metagenomic binning, comparative biology and taxonomic classification.</title>
        <authorList>
            <person name="Goeker M."/>
        </authorList>
    </citation>
    <scope>NUCLEOTIDE SEQUENCE [LARGE SCALE GENOMIC DNA]</scope>
    <source>
        <strain evidence="4 5">DSM 24436</strain>
    </source>
</reference>
<dbReference type="PANTHER" id="PTHR11461:SF211">
    <property type="entry name" value="GH10112P-RELATED"/>
    <property type="match status" value="1"/>
</dbReference>
<sequence length="409" mass="46351">MQLKKRIVIFLSLSLILTACKGTDVNLSQTQVVSQSVFKNSSQVEAEFFEHYKADKTANWILGLEVLKLLDQQENVLISPVSLSIALAMLQNGASGVTQEEILNILHRSDSAMVNQYYNTLSSIFEEVESLEVGNSLWIKEGIEPKIDFVDQLKANFDAEVHVANFNDVATLEAINQWIERETKGMLKDTLGEIDARDIAFLINTIYLKGEWEYPFEANATKESLFTLFDGRQIDVEMMHMRENLNYAETEWAQIAEFPYTNGLTMRVILPKTDVESALAAVDLNLVPYKLEDLNVSMPKFEYEVKNALTEVLKEMGMVQAFDPYGAEFQSMIDLRDENVYIGNIFQHTKIINDEKGTEAAAATVVEIEATSAEFEEQPINFHMNKPFIYVIEENVSGVPMFMGIVYKP</sequence>
<keyword evidence="2" id="KW-0732">Signal</keyword>
<dbReference type="CDD" id="cd19589">
    <property type="entry name" value="serpin_tengpin-like"/>
    <property type="match status" value="1"/>
</dbReference>
<feature type="signal peptide" evidence="2">
    <location>
        <begin position="1"/>
        <end position="21"/>
    </location>
</feature>
<accession>A0ABS2MP29</accession>
<dbReference type="InterPro" id="IPR023796">
    <property type="entry name" value="Serpin_dom"/>
</dbReference>
<dbReference type="SMART" id="SM00093">
    <property type="entry name" value="SERPIN"/>
    <property type="match status" value="1"/>
</dbReference>
<gene>
    <name evidence="4" type="ORF">JOC49_000683</name>
</gene>
<dbReference type="SUPFAM" id="SSF56574">
    <property type="entry name" value="Serpins"/>
    <property type="match status" value="1"/>
</dbReference>
<keyword evidence="5" id="KW-1185">Reference proteome</keyword>
<comment type="similarity">
    <text evidence="1">Belongs to the serpin family.</text>
</comment>
<comment type="caution">
    <text evidence="4">The sequence shown here is derived from an EMBL/GenBank/DDBJ whole genome shotgun (WGS) entry which is preliminary data.</text>
</comment>
<protein>
    <submittedName>
        <fullName evidence="4">Serpin B</fullName>
    </submittedName>
</protein>
<evidence type="ECO:0000256" key="2">
    <source>
        <dbReference type="SAM" id="SignalP"/>
    </source>
</evidence>
<dbReference type="InterPro" id="IPR023795">
    <property type="entry name" value="Serpin_CS"/>
</dbReference>
<proteinExistence type="inferred from homology"/>
<evidence type="ECO:0000313" key="4">
    <source>
        <dbReference type="EMBL" id="MBM7561166.1"/>
    </source>
</evidence>
<dbReference type="PROSITE" id="PS51257">
    <property type="entry name" value="PROKAR_LIPOPROTEIN"/>
    <property type="match status" value="1"/>
</dbReference>
<feature type="domain" description="Serpin" evidence="3">
    <location>
        <begin position="64"/>
        <end position="409"/>
    </location>
</feature>
<dbReference type="InterPro" id="IPR042178">
    <property type="entry name" value="Serpin_sf_1"/>
</dbReference>
<feature type="chain" id="PRO_5045405916" evidence="2">
    <location>
        <begin position="22"/>
        <end position="409"/>
    </location>
</feature>
<dbReference type="Gene3D" id="3.30.497.10">
    <property type="entry name" value="Antithrombin, subunit I, domain 2"/>
    <property type="match status" value="1"/>
</dbReference>
<dbReference type="RefSeq" id="WP_204662335.1">
    <property type="nucleotide sequence ID" value="NZ_JAFBDT010000003.1"/>
</dbReference>
<dbReference type="PROSITE" id="PS00284">
    <property type="entry name" value="SERPIN"/>
    <property type="match status" value="1"/>
</dbReference>
<evidence type="ECO:0000313" key="5">
    <source>
        <dbReference type="Proteomes" id="UP000767854"/>
    </source>
</evidence>
<dbReference type="InterPro" id="IPR042185">
    <property type="entry name" value="Serpin_sf_2"/>
</dbReference>
<dbReference type="Pfam" id="PF00079">
    <property type="entry name" value="Serpin"/>
    <property type="match status" value="1"/>
</dbReference>
<dbReference type="Proteomes" id="UP000767854">
    <property type="component" value="Unassembled WGS sequence"/>
</dbReference>
<dbReference type="PANTHER" id="PTHR11461">
    <property type="entry name" value="SERINE PROTEASE INHIBITOR, SERPIN"/>
    <property type="match status" value="1"/>
</dbReference>